<evidence type="ECO:0000313" key="3">
    <source>
        <dbReference type="Proteomes" id="UP000199331"/>
    </source>
</evidence>
<feature type="transmembrane region" description="Helical" evidence="1">
    <location>
        <begin position="57"/>
        <end position="79"/>
    </location>
</feature>
<gene>
    <name evidence="2" type="ORF">SAMN04488060_1795</name>
</gene>
<keyword evidence="3" id="KW-1185">Reference proteome</keyword>
<dbReference type="EMBL" id="FOWZ01000003">
    <property type="protein sequence ID" value="SFP20324.1"/>
    <property type="molecule type" value="Genomic_DNA"/>
</dbReference>
<protein>
    <submittedName>
        <fullName evidence="2">Uncharacterized protein</fullName>
    </submittedName>
</protein>
<evidence type="ECO:0000313" key="2">
    <source>
        <dbReference type="EMBL" id="SFP20324.1"/>
    </source>
</evidence>
<keyword evidence="1" id="KW-1133">Transmembrane helix</keyword>
<keyword evidence="1" id="KW-0472">Membrane</keyword>
<organism evidence="2 3">
    <name type="scientific">Qipengyuania nanhaisediminis</name>
    <dbReference type="NCBI Taxonomy" id="604088"/>
    <lineage>
        <taxon>Bacteria</taxon>
        <taxon>Pseudomonadati</taxon>
        <taxon>Pseudomonadota</taxon>
        <taxon>Alphaproteobacteria</taxon>
        <taxon>Sphingomonadales</taxon>
        <taxon>Erythrobacteraceae</taxon>
        <taxon>Qipengyuania</taxon>
    </lineage>
</organism>
<name>A0A1I5NEX8_9SPHN</name>
<dbReference type="Proteomes" id="UP000199331">
    <property type="component" value="Unassembled WGS sequence"/>
</dbReference>
<dbReference type="AlphaFoldDB" id="A0A1I5NEX8"/>
<accession>A0A1I5NEX8</accession>
<reference evidence="3" key="1">
    <citation type="submission" date="2016-10" db="EMBL/GenBank/DDBJ databases">
        <authorList>
            <person name="Varghese N."/>
            <person name="Submissions S."/>
        </authorList>
    </citation>
    <scope>NUCLEOTIDE SEQUENCE [LARGE SCALE GENOMIC DNA]</scope>
    <source>
        <strain evidence="3">CGMCC 1.7715</strain>
    </source>
</reference>
<feature type="transmembrane region" description="Helical" evidence="1">
    <location>
        <begin position="16"/>
        <end position="37"/>
    </location>
</feature>
<evidence type="ECO:0000256" key="1">
    <source>
        <dbReference type="SAM" id="Phobius"/>
    </source>
</evidence>
<proteinExistence type="predicted"/>
<sequence length="85" mass="10118">MRDEYAEQLFRRTTDVVVYSAVAMPLIVFWVATIVYLVTGAEEAPYPFSLFMVEVTWWSAIADLFKYFCLLFVLVFQFIRWKDSR</sequence>
<keyword evidence="1" id="KW-0812">Transmembrane</keyword>